<sequence length="172" mass="20176">MDDFDGYSSQGIPSFSLCFSQEFKSPIHTPKRSMHEEILDIPPINEMILANIPFQEVKNPTNMGPTRELTADEQKKIYNWIMNVSREDGVQEEMIASFHGYRNIFLLRMEFRYLKPRKWINSSIINWKIKEFNNSNLSRFTNEFYCVESGILDTILTDRNSIAYETRGNSSK</sequence>
<gene>
    <name evidence="1" type="ORF">PIB30_063669</name>
</gene>
<comment type="caution">
    <text evidence="1">The sequence shown here is derived from an EMBL/GenBank/DDBJ whole genome shotgun (WGS) entry which is preliminary data.</text>
</comment>
<protein>
    <submittedName>
        <fullName evidence="1">Uncharacterized protein</fullName>
    </submittedName>
</protein>
<reference evidence="1 2" key="1">
    <citation type="journal article" date="2023" name="Plants (Basel)">
        <title>Bridging the Gap: Combining Genomics and Transcriptomics Approaches to Understand Stylosanthes scabra, an Orphan Legume from the Brazilian Caatinga.</title>
        <authorList>
            <person name="Ferreira-Neto J.R.C."/>
            <person name="da Silva M.D."/>
            <person name="Binneck E."/>
            <person name="de Melo N.F."/>
            <person name="da Silva R.H."/>
            <person name="de Melo A.L.T.M."/>
            <person name="Pandolfi V."/>
            <person name="Bustamante F.O."/>
            <person name="Brasileiro-Vidal A.C."/>
            <person name="Benko-Iseppon A.M."/>
        </authorList>
    </citation>
    <scope>NUCLEOTIDE SEQUENCE [LARGE SCALE GENOMIC DNA]</scope>
    <source>
        <tissue evidence="1">Leaves</tissue>
    </source>
</reference>
<organism evidence="1 2">
    <name type="scientific">Stylosanthes scabra</name>
    <dbReference type="NCBI Taxonomy" id="79078"/>
    <lineage>
        <taxon>Eukaryota</taxon>
        <taxon>Viridiplantae</taxon>
        <taxon>Streptophyta</taxon>
        <taxon>Embryophyta</taxon>
        <taxon>Tracheophyta</taxon>
        <taxon>Spermatophyta</taxon>
        <taxon>Magnoliopsida</taxon>
        <taxon>eudicotyledons</taxon>
        <taxon>Gunneridae</taxon>
        <taxon>Pentapetalae</taxon>
        <taxon>rosids</taxon>
        <taxon>fabids</taxon>
        <taxon>Fabales</taxon>
        <taxon>Fabaceae</taxon>
        <taxon>Papilionoideae</taxon>
        <taxon>50 kb inversion clade</taxon>
        <taxon>dalbergioids sensu lato</taxon>
        <taxon>Dalbergieae</taxon>
        <taxon>Pterocarpus clade</taxon>
        <taxon>Stylosanthes</taxon>
    </lineage>
</organism>
<dbReference type="EMBL" id="JASCZI010030817">
    <property type="protein sequence ID" value="MED6124929.1"/>
    <property type="molecule type" value="Genomic_DNA"/>
</dbReference>
<keyword evidence="2" id="KW-1185">Reference proteome</keyword>
<name>A0ABU6RLV4_9FABA</name>
<dbReference type="Proteomes" id="UP001341840">
    <property type="component" value="Unassembled WGS sequence"/>
</dbReference>
<evidence type="ECO:0000313" key="1">
    <source>
        <dbReference type="EMBL" id="MED6124929.1"/>
    </source>
</evidence>
<evidence type="ECO:0000313" key="2">
    <source>
        <dbReference type="Proteomes" id="UP001341840"/>
    </source>
</evidence>
<accession>A0ABU6RLV4</accession>
<proteinExistence type="predicted"/>